<proteinExistence type="predicted"/>
<protein>
    <recommendedName>
        <fullName evidence="3">Spore coat protein U domain-containing protein</fullName>
    </recommendedName>
</protein>
<evidence type="ECO:0000313" key="1">
    <source>
        <dbReference type="EMBL" id="AMU92421.1"/>
    </source>
</evidence>
<gene>
    <name evidence="1" type="ORF">ATM17_25735</name>
</gene>
<evidence type="ECO:0000313" key="2">
    <source>
        <dbReference type="Proteomes" id="UP000076088"/>
    </source>
</evidence>
<dbReference type="AlphaFoldDB" id="A0AAC9AYJ4"/>
<reference evidence="1 2" key="2">
    <citation type="journal article" date="2016" name="Genome Announc.">
        <title>Complete Genome Sequence of Sphingopyxis macrogoltabida Strain 203N (NBRC 111659), a Polyethylene Glycol Degrader.</title>
        <authorList>
            <person name="Ohtsubo Y."/>
            <person name="Nonoyama S."/>
            <person name="Nagata Y."/>
            <person name="Numata M."/>
            <person name="Tsuchikane K."/>
            <person name="Hosoyama A."/>
            <person name="Yamazoe A."/>
            <person name="Tsuda M."/>
            <person name="Fujita N."/>
            <person name="Kawai F."/>
        </authorList>
    </citation>
    <scope>NUCLEOTIDE SEQUENCE [LARGE SCALE GENOMIC DNA]</scope>
    <source>
        <strain evidence="1 2">203N</strain>
    </source>
</reference>
<name>A0AAC9AYJ4_SPHMC</name>
<evidence type="ECO:0008006" key="3">
    <source>
        <dbReference type="Google" id="ProtNLM"/>
    </source>
</evidence>
<sequence>MALACTPAIPAFAQTTAYAVGQGSPNQIALSIPVTASVGGRCGFAAGSAPSGTYDQPNFDVLGLNHDFIFELECTGPSRVAVVSTNGGLKTAGAVPAGYTTLAPYDVTLNLVGSSATANQTCQVATLVAGSTCTFLGPASTTQGLRLNANSIEQNGTYLRVSAPPYAGASQLVAGNYADTLTVTVSTSP</sequence>
<dbReference type="EMBL" id="CP013344">
    <property type="protein sequence ID" value="AMU92421.1"/>
    <property type="molecule type" value="Genomic_DNA"/>
</dbReference>
<reference evidence="2" key="1">
    <citation type="submission" date="2015-11" db="EMBL/GenBank/DDBJ databases">
        <title>Complete genome sequence of a polyethylene-glycol degrader Sphingopyxis macrogoltabida 203N (NBRC 111659).</title>
        <authorList>
            <person name="Yoshiyuki O."/>
            <person name="Shouta N."/>
            <person name="Nagata Y."/>
            <person name="Numata M."/>
            <person name="Tsuchikane K."/>
            <person name="Hosoyama A."/>
            <person name="Yamazoe A."/>
            <person name="Tsuda M."/>
            <person name="Fujita N."/>
            <person name="Kawai F."/>
        </authorList>
    </citation>
    <scope>NUCLEOTIDE SEQUENCE [LARGE SCALE GENOMIC DNA]</scope>
    <source>
        <strain evidence="2">203N</strain>
    </source>
</reference>
<organism evidence="1 2">
    <name type="scientific">Sphingopyxis macrogoltabida</name>
    <name type="common">Sphingomonas macrogoltabidus</name>
    <dbReference type="NCBI Taxonomy" id="33050"/>
    <lineage>
        <taxon>Bacteria</taxon>
        <taxon>Pseudomonadati</taxon>
        <taxon>Pseudomonadota</taxon>
        <taxon>Alphaproteobacteria</taxon>
        <taxon>Sphingomonadales</taxon>
        <taxon>Sphingomonadaceae</taxon>
        <taxon>Sphingopyxis</taxon>
    </lineage>
</organism>
<accession>A0AAC9AYJ4</accession>
<dbReference type="Proteomes" id="UP000076088">
    <property type="component" value="Chromosome"/>
</dbReference>
<keyword evidence="2" id="KW-1185">Reference proteome</keyword>